<reference evidence="1 2" key="1">
    <citation type="submission" date="2017-07" db="EMBL/GenBank/DDBJ databases">
        <title>First draft Genome Sequence of Nocardia cerradoensis isolated from human infection.</title>
        <authorList>
            <person name="Carrasco G."/>
        </authorList>
    </citation>
    <scope>NUCLEOTIDE SEQUENCE [LARGE SCALE GENOMIC DNA]</scope>
    <source>
        <strain evidence="1 2">CNM20130759</strain>
    </source>
</reference>
<protein>
    <recommendedName>
        <fullName evidence="3">Minor tail protein</fullName>
    </recommendedName>
</protein>
<comment type="caution">
    <text evidence="1">The sequence shown here is derived from an EMBL/GenBank/DDBJ whole genome shotgun (WGS) entry which is preliminary data.</text>
</comment>
<accession>A0A231GTH6</accession>
<dbReference type="AlphaFoldDB" id="A0A231GTH6"/>
<name>A0A231GTH6_9NOCA</name>
<dbReference type="RefSeq" id="WP_039782316.1">
    <property type="nucleotide sequence ID" value="NZ_JAAXOR010000007.1"/>
</dbReference>
<organism evidence="1 2">
    <name type="scientific">Nocardia cerradoensis</name>
    <dbReference type="NCBI Taxonomy" id="85688"/>
    <lineage>
        <taxon>Bacteria</taxon>
        <taxon>Bacillati</taxon>
        <taxon>Actinomycetota</taxon>
        <taxon>Actinomycetes</taxon>
        <taxon>Mycobacteriales</taxon>
        <taxon>Nocardiaceae</taxon>
        <taxon>Nocardia</taxon>
    </lineage>
</organism>
<sequence length="467" mass="47194">MTDPLGLTFGKIVGRYLANVADGVDSDDMPEFEPLSGTITLTAQPPKILVPQGIPDPVTVVQLPDFYVCTLDDQGYLTNQGTRGVRVIAPTPGTTNPNNFTYRASFDLYYGTKRVPIAPFSFYVAATGDTDLTKVSPVPGSLGNAVTQGVSVVGVTLVGDALVFSLSDGSTLPPVDVPDISAAAASAEAAAESATDAEEARDAAEAALNGFDLSIGTVTTGAPGSPASATVSGGPTGWVVDLVLPQGEEGPTGPPAPNATATTAGLVKLPGGVSGEVGGSFDHPTVTGWDGKSDVGHTHTSSAITDATTVGKQVLTASNAAAARAAISTIADNDSRLTDARTPTAAGQVYDIVYVHTSSATTRATGGGNVASQGIKLTRNIRITQVRYRGTTPGASGTLDVELRKNGSQVTSTNKSIAVADQTAGGANATATGTFDYDAGDILLPWITGVGTSPGLGLIVEMTAVTR</sequence>
<keyword evidence="2" id="KW-1185">Reference proteome</keyword>
<evidence type="ECO:0008006" key="3">
    <source>
        <dbReference type="Google" id="ProtNLM"/>
    </source>
</evidence>
<evidence type="ECO:0000313" key="1">
    <source>
        <dbReference type="EMBL" id="OXR39892.1"/>
    </source>
</evidence>
<gene>
    <name evidence="1" type="ORF">B7C42_08038</name>
</gene>
<dbReference type="EMBL" id="NGAF01000053">
    <property type="protein sequence ID" value="OXR39892.1"/>
    <property type="molecule type" value="Genomic_DNA"/>
</dbReference>
<proteinExistence type="predicted"/>
<dbReference type="Proteomes" id="UP000215506">
    <property type="component" value="Unassembled WGS sequence"/>
</dbReference>
<evidence type="ECO:0000313" key="2">
    <source>
        <dbReference type="Proteomes" id="UP000215506"/>
    </source>
</evidence>